<name>A0A0L0C8K8_LUCCU</name>
<evidence type="ECO:0000313" key="7">
    <source>
        <dbReference type="EMBL" id="KNC28611.1"/>
    </source>
</evidence>
<evidence type="ECO:0000313" key="8">
    <source>
        <dbReference type="Proteomes" id="UP000037069"/>
    </source>
</evidence>
<dbReference type="InterPro" id="IPR036005">
    <property type="entry name" value="Creatinase/aminopeptidase-like"/>
</dbReference>
<comment type="similarity">
    <text evidence="2">Belongs to the peptidase M24B family.</text>
</comment>
<comment type="caution">
    <text evidence="7">The sequence shown here is derived from an EMBL/GenBank/DDBJ whole genome shotgun (WGS) entry which is preliminary data.</text>
</comment>
<sequence>MWSFQSLRKCNLTKLIQLQLGFKKLASFSSASNGLSASRSSYTPNALNHQVFGQPVSATHPHLINDGELVAGVCLNEFQQRRTRLMLGIQKYARDHLQKNDLNKRNHLVVIPSSTKKYMSDKIPYIFRQNSDFFYLTGCQEPDTILVMSIDENSKIKSSLFMRAKDKHAELWEGARTGVDLAIDLFGVDQAFPVETFEIELGRRIQFEKPLIWFDSKCSDLSNVNESIMKVIHSINDSKPLQSPTTIIQGMRLFKSVAEQNLMRRTCQIASTAINEVMAESKPGHSEHHIYAMTDYKCRMRNASHLAYPPVVASGKNATVIHYINNTQLCKSGDLVLMDAGCEYGGYSSDITRTWPINGKFTNAQKTLYDVVLLLQKELIDILLREGGETLDQLFDTMCLKLGKYLQEIGLVPNDINDIVGLTRAGYKFCPHHVSHYLGMDVHDTPLIPRSLRLMPGMVCTVEPGIYISSDRDDVPVEFRGIGIRIEDDILITDDNKVEILTSTCIKERTELENLHKLKS</sequence>
<dbReference type="InterPro" id="IPR052433">
    <property type="entry name" value="X-Pro_dipept-like"/>
</dbReference>
<dbReference type="GO" id="GO:0030145">
    <property type="term" value="F:manganese ion binding"/>
    <property type="evidence" value="ECO:0007669"/>
    <property type="project" value="InterPro"/>
</dbReference>
<evidence type="ECO:0000256" key="5">
    <source>
        <dbReference type="ARBA" id="ARBA00023211"/>
    </source>
</evidence>
<feature type="domain" description="Aminopeptidase P N-terminal" evidence="6">
    <location>
        <begin position="73"/>
        <end position="222"/>
    </location>
</feature>
<keyword evidence="3" id="KW-0479">Metal-binding</keyword>
<dbReference type="GO" id="GO:0070006">
    <property type="term" value="F:metalloaminopeptidase activity"/>
    <property type="evidence" value="ECO:0007669"/>
    <property type="project" value="InterPro"/>
</dbReference>
<dbReference type="Pfam" id="PF05195">
    <property type="entry name" value="AMP_N"/>
    <property type="match status" value="1"/>
</dbReference>
<keyword evidence="8" id="KW-1185">Reference proteome</keyword>
<dbReference type="Gene3D" id="3.40.350.10">
    <property type="entry name" value="Creatinase/prolidase N-terminal domain"/>
    <property type="match status" value="1"/>
</dbReference>
<dbReference type="SUPFAM" id="SSF55920">
    <property type="entry name" value="Creatinase/aminopeptidase"/>
    <property type="match status" value="1"/>
</dbReference>
<dbReference type="CDD" id="cd01087">
    <property type="entry name" value="Prolidase"/>
    <property type="match status" value="1"/>
</dbReference>
<dbReference type="Gene3D" id="3.90.230.10">
    <property type="entry name" value="Creatinase/methionine aminopeptidase superfamily"/>
    <property type="match status" value="1"/>
</dbReference>
<reference evidence="7 8" key="1">
    <citation type="journal article" date="2015" name="Nat. Commun.">
        <title>Lucilia cuprina genome unlocks parasitic fly biology to underpin future interventions.</title>
        <authorList>
            <person name="Anstead C.A."/>
            <person name="Korhonen P.K."/>
            <person name="Young N.D."/>
            <person name="Hall R.S."/>
            <person name="Jex A.R."/>
            <person name="Murali S.C."/>
            <person name="Hughes D.S."/>
            <person name="Lee S.F."/>
            <person name="Perry T."/>
            <person name="Stroehlein A.J."/>
            <person name="Ansell B.R."/>
            <person name="Breugelmans B."/>
            <person name="Hofmann A."/>
            <person name="Qu J."/>
            <person name="Dugan S."/>
            <person name="Lee S.L."/>
            <person name="Chao H."/>
            <person name="Dinh H."/>
            <person name="Han Y."/>
            <person name="Doddapaneni H.V."/>
            <person name="Worley K.C."/>
            <person name="Muzny D.M."/>
            <person name="Ioannidis P."/>
            <person name="Waterhouse R.M."/>
            <person name="Zdobnov E.M."/>
            <person name="James P.J."/>
            <person name="Bagnall N.H."/>
            <person name="Kotze A.C."/>
            <person name="Gibbs R.A."/>
            <person name="Richards S."/>
            <person name="Batterham P."/>
            <person name="Gasser R.B."/>
        </authorList>
    </citation>
    <scope>NUCLEOTIDE SEQUENCE [LARGE SCALE GENOMIC DNA]</scope>
    <source>
        <strain evidence="7 8">LS</strain>
        <tissue evidence="7">Full body</tissue>
    </source>
</reference>
<dbReference type="Proteomes" id="UP000037069">
    <property type="component" value="Unassembled WGS sequence"/>
</dbReference>
<dbReference type="GO" id="GO:0006508">
    <property type="term" value="P:proteolysis"/>
    <property type="evidence" value="ECO:0007669"/>
    <property type="project" value="TreeGrafter"/>
</dbReference>
<comment type="cofactor">
    <cofactor evidence="1">
        <name>Mn(2+)</name>
        <dbReference type="ChEBI" id="CHEBI:29035"/>
    </cofactor>
</comment>
<dbReference type="Pfam" id="PF00557">
    <property type="entry name" value="Peptidase_M24"/>
    <property type="match status" value="1"/>
</dbReference>
<keyword evidence="4" id="KW-0378">Hydrolase</keyword>
<evidence type="ECO:0000256" key="4">
    <source>
        <dbReference type="ARBA" id="ARBA00022801"/>
    </source>
</evidence>
<organism evidence="7 8">
    <name type="scientific">Lucilia cuprina</name>
    <name type="common">Green bottle fly</name>
    <name type="synonym">Australian sheep blowfly</name>
    <dbReference type="NCBI Taxonomy" id="7375"/>
    <lineage>
        <taxon>Eukaryota</taxon>
        <taxon>Metazoa</taxon>
        <taxon>Ecdysozoa</taxon>
        <taxon>Arthropoda</taxon>
        <taxon>Hexapoda</taxon>
        <taxon>Insecta</taxon>
        <taxon>Pterygota</taxon>
        <taxon>Neoptera</taxon>
        <taxon>Endopterygota</taxon>
        <taxon>Diptera</taxon>
        <taxon>Brachycera</taxon>
        <taxon>Muscomorpha</taxon>
        <taxon>Oestroidea</taxon>
        <taxon>Calliphoridae</taxon>
        <taxon>Luciliinae</taxon>
        <taxon>Lucilia</taxon>
    </lineage>
</organism>
<dbReference type="InterPro" id="IPR029149">
    <property type="entry name" value="Creatin/AminoP/Spt16_N"/>
</dbReference>
<dbReference type="PANTHER" id="PTHR43226:SF4">
    <property type="entry name" value="XAA-PRO AMINOPEPTIDASE 3"/>
    <property type="match status" value="1"/>
</dbReference>
<dbReference type="GO" id="GO:0005739">
    <property type="term" value="C:mitochondrion"/>
    <property type="evidence" value="ECO:0007669"/>
    <property type="project" value="TreeGrafter"/>
</dbReference>
<dbReference type="InterPro" id="IPR007865">
    <property type="entry name" value="Aminopep_P_N"/>
</dbReference>
<dbReference type="EMBL" id="JRES01000757">
    <property type="protein sequence ID" value="KNC28611.1"/>
    <property type="molecule type" value="Genomic_DNA"/>
</dbReference>
<protein>
    <recommendedName>
        <fullName evidence="6">Aminopeptidase P N-terminal domain-containing protein</fullName>
    </recommendedName>
</protein>
<keyword evidence="5" id="KW-0464">Manganese</keyword>
<dbReference type="AlphaFoldDB" id="A0A0L0C8K8"/>
<evidence type="ECO:0000259" key="6">
    <source>
        <dbReference type="SMART" id="SM01011"/>
    </source>
</evidence>
<dbReference type="PANTHER" id="PTHR43226">
    <property type="entry name" value="XAA-PRO AMINOPEPTIDASE 3"/>
    <property type="match status" value="1"/>
</dbReference>
<dbReference type="OrthoDB" id="4215474at2759"/>
<evidence type="ECO:0000256" key="3">
    <source>
        <dbReference type="ARBA" id="ARBA00022723"/>
    </source>
</evidence>
<dbReference type="InterPro" id="IPR000994">
    <property type="entry name" value="Pept_M24"/>
</dbReference>
<evidence type="ECO:0000256" key="1">
    <source>
        <dbReference type="ARBA" id="ARBA00001936"/>
    </source>
</evidence>
<accession>A0A0L0C8K8</accession>
<dbReference type="STRING" id="7375.A0A0L0C8K8"/>
<evidence type="ECO:0000256" key="2">
    <source>
        <dbReference type="ARBA" id="ARBA00008766"/>
    </source>
</evidence>
<gene>
    <name evidence="7" type="ORF">FF38_09203</name>
</gene>
<dbReference type="SMART" id="SM01011">
    <property type="entry name" value="AMP_N"/>
    <property type="match status" value="1"/>
</dbReference>
<dbReference type="SUPFAM" id="SSF53092">
    <property type="entry name" value="Creatinase/prolidase N-terminal domain"/>
    <property type="match status" value="1"/>
</dbReference>
<proteinExistence type="inferred from homology"/>
<dbReference type="OMA" id="DSYFWYL"/>